<keyword evidence="1" id="KW-0472">Membrane</keyword>
<organism evidence="3 4">
    <name type="scientific">Homarus americanus</name>
    <name type="common">American lobster</name>
    <dbReference type="NCBI Taxonomy" id="6706"/>
    <lineage>
        <taxon>Eukaryota</taxon>
        <taxon>Metazoa</taxon>
        <taxon>Ecdysozoa</taxon>
        <taxon>Arthropoda</taxon>
        <taxon>Crustacea</taxon>
        <taxon>Multicrustacea</taxon>
        <taxon>Malacostraca</taxon>
        <taxon>Eumalacostraca</taxon>
        <taxon>Eucarida</taxon>
        <taxon>Decapoda</taxon>
        <taxon>Pleocyemata</taxon>
        <taxon>Astacidea</taxon>
        <taxon>Nephropoidea</taxon>
        <taxon>Nephropidae</taxon>
        <taxon>Homarus</taxon>
    </lineage>
</organism>
<evidence type="ECO:0000313" key="4">
    <source>
        <dbReference type="Proteomes" id="UP000747542"/>
    </source>
</evidence>
<proteinExistence type="predicted"/>
<evidence type="ECO:0000313" key="3">
    <source>
        <dbReference type="EMBL" id="KAG7168524.1"/>
    </source>
</evidence>
<feature type="transmembrane region" description="Helical" evidence="1">
    <location>
        <begin position="185"/>
        <end position="206"/>
    </location>
</feature>
<comment type="caution">
    <text evidence="3">The sequence shown here is derived from an EMBL/GenBank/DDBJ whole genome shotgun (WGS) entry which is preliminary data.</text>
</comment>
<keyword evidence="2" id="KW-0732">Signal</keyword>
<reference evidence="3" key="1">
    <citation type="journal article" date="2021" name="Sci. Adv.">
        <title>The American lobster genome reveals insights on longevity, neural, and immune adaptations.</title>
        <authorList>
            <person name="Polinski J.M."/>
            <person name="Zimin A.V."/>
            <person name="Clark K.F."/>
            <person name="Kohn A.B."/>
            <person name="Sadowski N."/>
            <person name="Timp W."/>
            <person name="Ptitsyn A."/>
            <person name="Khanna P."/>
            <person name="Romanova D.Y."/>
            <person name="Williams P."/>
            <person name="Greenwood S.J."/>
            <person name="Moroz L.L."/>
            <person name="Walt D.R."/>
            <person name="Bodnar A.G."/>
        </authorList>
    </citation>
    <scope>NUCLEOTIDE SEQUENCE</scope>
    <source>
        <strain evidence="3">GMGI-L3</strain>
    </source>
</reference>
<keyword evidence="1" id="KW-0812">Transmembrane</keyword>
<evidence type="ECO:0000256" key="2">
    <source>
        <dbReference type="SAM" id="SignalP"/>
    </source>
</evidence>
<name>A0A8J5K6K3_HOMAM</name>
<feature type="signal peptide" evidence="2">
    <location>
        <begin position="1"/>
        <end position="23"/>
    </location>
</feature>
<dbReference type="AlphaFoldDB" id="A0A8J5K6K3"/>
<dbReference type="Proteomes" id="UP000747542">
    <property type="component" value="Unassembled WGS sequence"/>
</dbReference>
<keyword evidence="1" id="KW-1133">Transmembrane helix</keyword>
<keyword evidence="4" id="KW-1185">Reference proteome</keyword>
<evidence type="ECO:0000256" key="1">
    <source>
        <dbReference type="SAM" id="Phobius"/>
    </source>
</evidence>
<sequence length="420" mass="45287">MLTAHQWRVMMVAGCTLVAGACGNPSRKARTTQPVVQELVTPATTYTSVVSVYLWPRKTPLMYTEYKRNTNDEESDNLKIEGVKVPTLNCESDQVCWEKYSDPMLICVKGLCQCSPPSCWVYHYEITTTFTARDVFNCGTCGVLGSYCDSTITCDWPGECWDDNFCHCPRGENDNNICITTDSNWPYKTAIGIISLIIIITLIMIIHSCCITPPWRQQERWCCGLCPGASGFGDFPLSSTVSQNLEGGSGDGIVGAMALPSHLRHQRTLSISSSNGEANSTISSISTTVTNVSDVSTVGVDEARLTSLNADACVSESSMERGAVHPGGERIFTINLNVSSEMVNFQAPSEAGSSEAGSSVGSSVSCTHERCQLCLPKGPMTRPSTVPVIGTTSTGGGTLPQHSLPPYSVNVKNQLESTRL</sequence>
<accession>A0A8J5K6K3</accession>
<gene>
    <name evidence="3" type="ORF">Hamer_G002606</name>
</gene>
<feature type="chain" id="PRO_5035274333" evidence="2">
    <location>
        <begin position="24"/>
        <end position="420"/>
    </location>
</feature>
<protein>
    <submittedName>
        <fullName evidence="3">Uncharacterized protein</fullName>
    </submittedName>
</protein>
<dbReference type="EMBL" id="JAHLQT010020073">
    <property type="protein sequence ID" value="KAG7168524.1"/>
    <property type="molecule type" value="Genomic_DNA"/>
</dbReference>